<dbReference type="EMBL" id="CP121687">
    <property type="protein sequence ID" value="WZL70358.1"/>
    <property type="molecule type" value="Genomic_DNA"/>
</dbReference>
<dbReference type="InterPro" id="IPR011961">
    <property type="entry name" value="RimM"/>
</dbReference>
<keyword evidence="1 5" id="KW-0963">Cytoplasm</keyword>
<dbReference type="Gene3D" id="2.30.30.240">
    <property type="entry name" value="PRC-barrel domain"/>
    <property type="match status" value="1"/>
</dbReference>
<dbReference type="PANTHER" id="PTHR33692:SF1">
    <property type="entry name" value="RIBOSOME MATURATION FACTOR RIMM"/>
    <property type="match status" value="1"/>
</dbReference>
<comment type="function">
    <text evidence="5">An accessory protein needed during the final step in the assembly of 30S ribosomal subunit, possibly for assembly of the head region. Essential for efficient processing of 16S rRNA. May be needed both before and after RbfA during the maturation of 16S rRNA. It has affinity for free ribosomal 30S subunits but not for 70S ribosomes.</text>
</comment>
<gene>
    <name evidence="5 8" type="primary">rimM</name>
    <name evidence="8" type="ORF">QBE51_02170</name>
</gene>
<dbReference type="SUPFAM" id="SSF50346">
    <property type="entry name" value="PRC-barrel domain"/>
    <property type="match status" value="1"/>
</dbReference>
<dbReference type="NCBIfam" id="TIGR02273">
    <property type="entry name" value="16S_RimM"/>
    <property type="match status" value="1"/>
</dbReference>
<dbReference type="InterPro" id="IPR002676">
    <property type="entry name" value="RimM_N"/>
</dbReference>
<evidence type="ECO:0000256" key="5">
    <source>
        <dbReference type="HAMAP-Rule" id="MF_00014"/>
    </source>
</evidence>
<dbReference type="InterPro" id="IPR011033">
    <property type="entry name" value="PRC_barrel-like_sf"/>
</dbReference>
<evidence type="ECO:0000256" key="4">
    <source>
        <dbReference type="ARBA" id="ARBA00023186"/>
    </source>
</evidence>
<sequence length="170" mass="19684">MSAYIEIGKIVNTQGVRGDVRVIPSTDNPKRFELLKDIYIENRNELKKYTIERVWYHKQFVILKLKEVSSMNEGEALKNSIIKIPRELALPLEENEYYIGDLYDLEVYTNHDEYLGKITDIIFTGSNDVYVVKKEGEPKELLIPAIKECILNVDLDNSKMTVSLLEGLRD</sequence>
<comment type="subcellular location">
    <subcellularLocation>
        <location evidence="5">Cytoplasm</location>
    </subcellularLocation>
</comment>
<evidence type="ECO:0000256" key="1">
    <source>
        <dbReference type="ARBA" id="ARBA00022490"/>
    </source>
</evidence>
<comment type="domain">
    <text evidence="5">The PRC barrel domain binds ribosomal protein uS19.</text>
</comment>
<dbReference type="Gene3D" id="2.40.30.60">
    <property type="entry name" value="RimM"/>
    <property type="match status" value="1"/>
</dbReference>
<feature type="domain" description="RimM N-terminal" evidence="6">
    <location>
        <begin position="7"/>
        <end position="87"/>
    </location>
</feature>
<comment type="similarity">
    <text evidence="5">Belongs to the RimM family.</text>
</comment>
<protein>
    <recommendedName>
        <fullName evidence="5">Ribosome maturation factor RimM</fullName>
    </recommendedName>
</protein>
<comment type="subunit">
    <text evidence="5">Binds ribosomal protein uS19.</text>
</comment>
<dbReference type="RefSeq" id="WP_341877322.1">
    <property type="nucleotide sequence ID" value="NZ_CP121687.1"/>
</dbReference>
<dbReference type="Proteomes" id="UP001486565">
    <property type="component" value="Chromosome"/>
</dbReference>
<dbReference type="PANTHER" id="PTHR33692">
    <property type="entry name" value="RIBOSOME MATURATION FACTOR RIMM"/>
    <property type="match status" value="1"/>
</dbReference>
<organism evidence="8 9">
    <name type="scientific">Defluviitalea saccharophila</name>
    <dbReference type="NCBI Taxonomy" id="879970"/>
    <lineage>
        <taxon>Bacteria</taxon>
        <taxon>Bacillati</taxon>
        <taxon>Bacillota</taxon>
        <taxon>Clostridia</taxon>
        <taxon>Lachnospirales</taxon>
        <taxon>Defluviitaleaceae</taxon>
        <taxon>Defluviitalea</taxon>
    </lineage>
</organism>
<dbReference type="SUPFAM" id="SSF50447">
    <property type="entry name" value="Translation proteins"/>
    <property type="match status" value="1"/>
</dbReference>
<dbReference type="InterPro" id="IPR056792">
    <property type="entry name" value="PRC_RimM"/>
</dbReference>
<keyword evidence="9" id="KW-1185">Reference proteome</keyword>
<evidence type="ECO:0000259" key="6">
    <source>
        <dbReference type="Pfam" id="PF01782"/>
    </source>
</evidence>
<keyword evidence="3 5" id="KW-0698">rRNA processing</keyword>
<feature type="domain" description="Ribosome maturation factor RimM PRC barrel" evidence="7">
    <location>
        <begin position="101"/>
        <end position="168"/>
    </location>
</feature>
<keyword evidence="2 5" id="KW-0690">Ribosome biogenesis</keyword>
<keyword evidence="4 5" id="KW-0143">Chaperone</keyword>
<evidence type="ECO:0000259" key="7">
    <source>
        <dbReference type="Pfam" id="PF24986"/>
    </source>
</evidence>
<dbReference type="Pfam" id="PF24986">
    <property type="entry name" value="PRC_RimM"/>
    <property type="match status" value="1"/>
</dbReference>
<dbReference type="InterPro" id="IPR036976">
    <property type="entry name" value="RimM_N_sf"/>
</dbReference>
<evidence type="ECO:0000256" key="2">
    <source>
        <dbReference type="ARBA" id="ARBA00022517"/>
    </source>
</evidence>
<evidence type="ECO:0000256" key="3">
    <source>
        <dbReference type="ARBA" id="ARBA00022552"/>
    </source>
</evidence>
<dbReference type="HAMAP" id="MF_00014">
    <property type="entry name" value="Ribosome_mat_RimM"/>
    <property type="match status" value="1"/>
</dbReference>
<proteinExistence type="inferred from homology"/>
<dbReference type="InterPro" id="IPR009000">
    <property type="entry name" value="Transl_B-barrel_sf"/>
</dbReference>
<dbReference type="Pfam" id="PF01782">
    <property type="entry name" value="RimM"/>
    <property type="match status" value="1"/>
</dbReference>
<accession>A0ABZ2Y8Q7</accession>
<reference evidence="8 9" key="1">
    <citation type="submission" date="2023-03" db="EMBL/GenBank/DDBJ databases">
        <title>Novel Species.</title>
        <authorList>
            <person name="Ma S."/>
        </authorList>
    </citation>
    <scope>NUCLEOTIDE SEQUENCE [LARGE SCALE GENOMIC DNA]</scope>
    <source>
        <strain evidence="8 9">LIND6LT2</strain>
    </source>
</reference>
<name>A0ABZ2Y8Q7_9FIRM</name>
<evidence type="ECO:0000313" key="9">
    <source>
        <dbReference type="Proteomes" id="UP001486565"/>
    </source>
</evidence>
<evidence type="ECO:0000313" key="8">
    <source>
        <dbReference type="EMBL" id="WZL70358.1"/>
    </source>
</evidence>